<dbReference type="EMBL" id="GQ404844">
    <property type="protein sequence ID" value="ADD62452.1"/>
    <property type="molecule type" value="Genomic_DNA"/>
</dbReference>
<evidence type="ECO:0000256" key="10">
    <source>
        <dbReference type="ARBA" id="ARBA00022804"/>
    </source>
</evidence>
<keyword evidence="6" id="KW-0167">Capsid protein</keyword>
<keyword evidence="12" id="KW-1164">Virus endocytosis by host</keyword>
<evidence type="ECO:0000256" key="11">
    <source>
        <dbReference type="ARBA" id="ARBA00022844"/>
    </source>
</evidence>
<keyword evidence="4" id="KW-1140">T=1 icosahedral capsid protein</keyword>
<keyword evidence="14" id="KW-1160">Virus entry into host cell</keyword>
<evidence type="ECO:0000256" key="14">
    <source>
        <dbReference type="ARBA" id="ARBA00023296"/>
    </source>
</evidence>
<evidence type="ECO:0000256" key="1">
    <source>
        <dbReference type="ARBA" id="ARBA00004147"/>
    </source>
</evidence>
<evidence type="ECO:0000256" key="12">
    <source>
        <dbReference type="ARBA" id="ARBA00022890"/>
    </source>
</evidence>
<evidence type="ECO:0000256" key="5">
    <source>
        <dbReference type="ARBA" id="ARBA00022524"/>
    </source>
</evidence>
<name>D4N3N7_9CIRC</name>
<evidence type="ECO:0000313" key="16">
    <source>
        <dbReference type="EMBL" id="ADD62452.1"/>
    </source>
</evidence>
<keyword evidence="13" id="KW-0238">DNA-binding</keyword>
<evidence type="ECO:0000256" key="7">
    <source>
        <dbReference type="ARBA" id="ARBA00022562"/>
    </source>
</evidence>
<dbReference type="RefSeq" id="YP_009458620.1">
    <property type="nucleotide sequence ID" value="NC_036877.1"/>
</dbReference>
<dbReference type="GeneID" id="35963477"/>
<keyword evidence="11" id="KW-0946">Virion</keyword>
<evidence type="ECO:0000256" key="15">
    <source>
        <dbReference type="ARBA" id="ARBA00046863"/>
    </source>
</evidence>
<dbReference type="GO" id="GO:0075509">
    <property type="term" value="P:endocytosis involved in viral entry into host cell"/>
    <property type="evidence" value="ECO:0007669"/>
    <property type="project" value="UniProtKB-KW"/>
</dbReference>
<dbReference type="GO" id="GO:0019069">
    <property type="term" value="P:viral capsid assembly"/>
    <property type="evidence" value="ECO:0007669"/>
    <property type="project" value="InterPro"/>
</dbReference>
<dbReference type="InterPro" id="IPR003383">
    <property type="entry name" value="Circovirus_capsid"/>
</dbReference>
<dbReference type="GO" id="GO:0075732">
    <property type="term" value="P:viral penetration into host nucleus"/>
    <property type="evidence" value="ECO:0007669"/>
    <property type="project" value="UniProtKB-KW"/>
</dbReference>
<dbReference type="GO" id="GO:0039615">
    <property type="term" value="C:T=1 icosahedral viral capsid"/>
    <property type="evidence" value="ECO:0007669"/>
    <property type="project" value="UniProtKB-KW"/>
</dbReference>
<keyword evidence="7" id="KW-1048">Host nucleus</keyword>
<dbReference type="KEGG" id="vg:35963477"/>
<dbReference type="Pfam" id="PF02443">
    <property type="entry name" value="Circo_capsid"/>
    <property type="match status" value="1"/>
</dbReference>
<dbReference type="GO" id="GO:0042025">
    <property type="term" value="C:host cell nucleus"/>
    <property type="evidence" value="ECO:0007669"/>
    <property type="project" value="UniProtKB-SubCell"/>
</dbReference>
<evidence type="ECO:0000256" key="8">
    <source>
        <dbReference type="ARBA" id="ARBA00022581"/>
    </source>
</evidence>
<keyword evidence="5" id="KW-1163">Viral penetration into host nucleus</keyword>
<comment type="subunit">
    <text evidence="15">Homomultimer. Assembles in the nucleus, presumably in an immature form, then migrates to the cytoplasm once assembled as mature virion. Interacts with Rep; this interaction relocates Rep into the nucleus.</text>
</comment>
<evidence type="ECO:0000256" key="9">
    <source>
        <dbReference type="ARBA" id="ARBA00022595"/>
    </source>
</evidence>
<evidence type="ECO:0000256" key="2">
    <source>
        <dbReference type="ARBA" id="ARBA00004328"/>
    </source>
</evidence>
<keyword evidence="10" id="KW-1161">Viral attachment to host cell</keyword>
<dbReference type="GO" id="GO:0003677">
    <property type="term" value="F:DNA binding"/>
    <property type="evidence" value="ECO:0007669"/>
    <property type="project" value="UniProtKB-KW"/>
</dbReference>
<evidence type="ECO:0000256" key="4">
    <source>
        <dbReference type="ARBA" id="ARBA00022431"/>
    </source>
</evidence>
<keyword evidence="8" id="KW-0945">Host-virus interaction</keyword>
<keyword evidence="17" id="KW-1185">Reference proteome</keyword>
<dbReference type="OrthoDB" id="18040at10239"/>
<dbReference type="GO" id="GO:0043657">
    <property type="term" value="C:host cell"/>
    <property type="evidence" value="ECO:0007669"/>
    <property type="project" value="GOC"/>
</dbReference>
<evidence type="ECO:0000256" key="6">
    <source>
        <dbReference type="ARBA" id="ARBA00022561"/>
    </source>
</evidence>
<gene>
    <name evidence="16" type="primary">cap</name>
</gene>
<protein>
    <submittedName>
        <fullName evidence="16">Capsid protein</fullName>
    </submittedName>
</protein>
<evidence type="ECO:0000313" key="17">
    <source>
        <dbReference type="Proteomes" id="UP000143817"/>
    </source>
</evidence>
<proteinExistence type="inferred from homology"/>
<accession>D4N3N7</accession>
<reference evidence="16 17" key="1">
    <citation type="journal article" date="2010" name="J. Virol.">
        <title>Multiple diverse circoviruses infect farm animals and are commonly found in human and chimpanzee feces.</title>
        <authorList>
            <person name="Li L."/>
            <person name="Kapoor A."/>
            <person name="Slikas B."/>
            <person name="Bamidele O.S."/>
            <person name="Wang C."/>
            <person name="Shaukat S."/>
            <person name="Masroor M.A."/>
            <person name="Wilson M.L."/>
            <person name="Ndjango J.B."/>
            <person name="Peeters M."/>
            <person name="Gross-Camp N.D."/>
            <person name="Muller M.N."/>
            <person name="Hahn B.H."/>
            <person name="Wolfe N.D."/>
            <person name="Triki H."/>
            <person name="Bartkus J."/>
            <person name="Zaidi S.Z."/>
            <person name="Delwart E."/>
        </authorList>
    </citation>
    <scope>NUCLEOTIDE SEQUENCE [LARGE SCALE GENOMIC DNA]</scope>
    <source>
        <strain evidence="16">PK5006</strain>
    </source>
</reference>
<keyword evidence="9" id="KW-1162">Viral penetration into host cytoplasm</keyword>
<evidence type="ECO:0000256" key="3">
    <source>
        <dbReference type="ARBA" id="ARBA00010301"/>
    </source>
</evidence>
<organism evidence="16 17">
    <name type="scientific">Human associated cyclovirus 2</name>
    <dbReference type="NCBI Taxonomy" id="2038720"/>
    <lineage>
        <taxon>Viruses</taxon>
        <taxon>Monodnaviria</taxon>
        <taxon>Shotokuvirae</taxon>
        <taxon>Cressdnaviricota</taxon>
        <taxon>Arfiviricetes</taxon>
        <taxon>Cirlivirales</taxon>
        <taxon>Circoviridae</taxon>
        <taxon>Cyclovirus</taxon>
        <taxon>Cyclovirus insaan</taxon>
    </lineage>
</organism>
<evidence type="ECO:0000256" key="13">
    <source>
        <dbReference type="ARBA" id="ARBA00023125"/>
    </source>
</evidence>
<dbReference type="GO" id="GO:0019062">
    <property type="term" value="P:virion attachment to host cell"/>
    <property type="evidence" value="ECO:0007669"/>
    <property type="project" value="UniProtKB-KW"/>
</dbReference>
<dbReference type="Proteomes" id="UP000143817">
    <property type="component" value="Segment"/>
</dbReference>
<comment type="subcellular location">
    <subcellularLocation>
        <location evidence="1">Host nucleus</location>
    </subcellularLocation>
    <subcellularLocation>
        <location evidence="2">Virion</location>
    </subcellularLocation>
</comment>
<comment type="similarity">
    <text evidence="3">Belongs to the circoviridae capsid protein family.</text>
</comment>
<sequence length="219" mass="25745">MALKRLRRMPQRRNRFVRSRRRVFKRRLRFRRRPISTLFTKLTRSVQVYSDARTGGVASLHQTLEQFSEHKNLAPNFERVKIYRLNVRVFPQQNVANNTSSRVTNYAIVPYHRPLVKPATPNFPTCLSIDKSKIRRMTQFGRMSFVPAVRLGTDTETSTLYNTTKWRPEFDIGVDADKEILYCGFLCFEGDSTIAESHPVNFTVVMDLFVKYKNQRSFI</sequence>